<dbReference type="Proteomes" id="UP000533476">
    <property type="component" value="Unassembled WGS sequence"/>
</dbReference>
<dbReference type="RefSeq" id="WP_169096903.1">
    <property type="nucleotide sequence ID" value="NZ_JABBVZ010000008.1"/>
</dbReference>
<accession>A0A7Y0Q234</accession>
<sequence>MDLQITLAHGTPREVETSQCLLGLIYRYNLSPYTFTRLIRIEQGVVPHSHPVLTLNTLRRHAPEPLLPTYLHEQMHWKVTTRVRGTDLISAMRSEFPSLPIEFPDGAGSEESTYGHIAVCYEEYDALLHLLGEREATALLMAIRNTRYRAVYDLVLTRTEEIRKILTRIGFD</sequence>
<comment type="caution">
    <text evidence="1">The sequence shown here is derived from an EMBL/GenBank/DDBJ whole genome shotgun (WGS) entry which is preliminary data.</text>
</comment>
<evidence type="ECO:0000313" key="1">
    <source>
        <dbReference type="EMBL" id="NMP21496.1"/>
    </source>
</evidence>
<reference evidence="1 2" key="1">
    <citation type="submission" date="2020-04" db="EMBL/GenBank/DDBJ databases">
        <authorList>
            <person name="Zhang R."/>
            <person name="Schippers A."/>
        </authorList>
    </citation>
    <scope>NUCLEOTIDE SEQUENCE [LARGE SCALE GENOMIC DNA]</scope>
    <source>
        <strain evidence="1 2">DSM 109850</strain>
    </source>
</reference>
<evidence type="ECO:0000313" key="2">
    <source>
        <dbReference type="Proteomes" id="UP000533476"/>
    </source>
</evidence>
<name>A0A7Y0Q234_9FIRM</name>
<gene>
    <name evidence="1" type="ORF">HIJ39_03870</name>
</gene>
<protein>
    <submittedName>
        <fullName evidence="1">Uncharacterized protein</fullName>
    </submittedName>
</protein>
<keyword evidence="2" id="KW-1185">Reference proteome</keyword>
<dbReference type="EMBL" id="JABBVZ010000008">
    <property type="protein sequence ID" value="NMP21496.1"/>
    <property type="molecule type" value="Genomic_DNA"/>
</dbReference>
<dbReference type="AlphaFoldDB" id="A0A7Y0Q234"/>
<proteinExistence type="predicted"/>
<organism evidence="1 2">
    <name type="scientific">Sulfobacillus harzensis</name>
    <dbReference type="NCBI Taxonomy" id="2729629"/>
    <lineage>
        <taxon>Bacteria</taxon>
        <taxon>Bacillati</taxon>
        <taxon>Bacillota</taxon>
        <taxon>Clostridia</taxon>
        <taxon>Eubacteriales</taxon>
        <taxon>Clostridiales Family XVII. Incertae Sedis</taxon>
        <taxon>Sulfobacillus</taxon>
    </lineage>
</organism>